<evidence type="ECO:0000313" key="2">
    <source>
        <dbReference type="Proteomes" id="UP000042394"/>
    </source>
</evidence>
<dbReference type="AlphaFoldDB" id="A0A655C5R7"/>
<dbReference type="EMBL" id="CQPD01000012">
    <property type="protein sequence ID" value="CNT96547.1"/>
    <property type="molecule type" value="Genomic_DNA"/>
</dbReference>
<accession>A0A655C5R7</accession>
<reference evidence="1 2" key="1">
    <citation type="submission" date="2015-03" db="EMBL/GenBank/DDBJ databases">
        <authorList>
            <consortium name="Pathogen Informatics"/>
        </authorList>
    </citation>
    <scope>NUCLEOTIDE SEQUENCE [LARGE SCALE GENOMIC DNA]</scope>
    <source>
        <strain evidence="1 2">D4891</strain>
    </source>
</reference>
<gene>
    <name evidence="1" type="ORF">ERS008207_01469</name>
</gene>
<name>A0A655C5R7_SALET</name>
<sequence length="216" mass="25064">MRLFRRTKFRQCGNSLAFWQRPRLRQIRQRLGVNFNFARRCGEWISLGVGAEIGKRKALLLGSDTLVNHAHLFRHAPLRQVWTFFTDLLIVHLRPLRLSSALGILLAQSKMPGDIRADVIRAAHFPHRFNGFLNRNHIVMRSRRIGAVHQVFRLKIAGLRQQQVRIHRAGRHMVFNHDNSFTQRFIRENLSGAVRFAVLIQQGITGLVEKQLNPGF</sequence>
<protein>
    <submittedName>
        <fullName evidence="1">Uncharacterized protein</fullName>
    </submittedName>
</protein>
<proteinExistence type="predicted"/>
<dbReference type="Proteomes" id="UP000042394">
    <property type="component" value="Unassembled WGS sequence"/>
</dbReference>
<organism evidence="1 2">
    <name type="scientific">Salmonella enterica subsp. enterica serovar Bovismorbificans</name>
    <dbReference type="NCBI Taxonomy" id="58097"/>
    <lineage>
        <taxon>Bacteria</taxon>
        <taxon>Pseudomonadati</taxon>
        <taxon>Pseudomonadota</taxon>
        <taxon>Gammaproteobacteria</taxon>
        <taxon>Enterobacterales</taxon>
        <taxon>Enterobacteriaceae</taxon>
        <taxon>Salmonella</taxon>
    </lineage>
</organism>
<evidence type="ECO:0000313" key="1">
    <source>
        <dbReference type="EMBL" id="CNT96547.1"/>
    </source>
</evidence>